<sequence length="264" mass="28683">MNSQRCLSEVELVALWEGLREGALPAPLMALPAIASHDGWERAKREARARLGAEAHNGVGDIVRTMAEPDIRIEAFGWNDRAPKNSEAPIRLLGVRKDAHGFLVEQLPGESVWHSGGFAIAECTAVELARALAQHLPKVGPGRLGDVVLTGDGECDDAAYDYRQSVVAEQTVHRRCAAFLSAPTCGRGVVDIVQGRSLFGPRGITRHRLEWRDVIDDGRYVITRDSGPSIATPVGAERFIAMINSKVAAVVRAIKDERGEPPSW</sequence>
<evidence type="ECO:0000256" key="1">
    <source>
        <dbReference type="ARBA" id="ARBA00004496"/>
    </source>
</evidence>
<evidence type="ECO:0000256" key="4">
    <source>
        <dbReference type="ARBA" id="ARBA00023186"/>
    </source>
</evidence>
<dbReference type="RefSeq" id="WP_251914815.1">
    <property type="nucleotide sequence ID" value="NZ_JAMRXG010000010.1"/>
</dbReference>
<dbReference type="InterPro" id="IPR025734">
    <property type="entry name" value="EspG"/>
</dbReference>
<gene>
    <name evidence="5" type="ORF">NDR86_23870</name>
</gene>
<comment type="similarity">
    <text evidence="2">Belongs to the EspG family.</text>
</comment>
<keyword evidence="6" id="KW-1185">Reference proteome</keyword>
<reference evidence="5" key="1">
    <citation type="submission" date="2022-06" db="EMBL/GenBank/DDBJ databases">
        <title>Novel species in genus nocardia.</title>
        <authorList>
            <person name="Li F."/>
        </authorList>
    </citation>
    <scope>NUCLEOTIDE SEQUENCE</scope>
    <source>
        <strain evidence="5">CDC141</strain>
    </source>
</reference>
<evidence type="ECO:0000256" key="3">
    <source>
        <dbReference type="ARBA" id="ARBA00022490"/>
    </source>
</evidence>
<name>A0A9X2IYM4_9NOCA</name>
<proteinExistence type="inferred from homology"/>
<comment type="caution">
    <text evidence="5">The sequence shown here is derived from an EMBL/GenBank/DDBJ whole genome shotgun (WGS) entry which is preliminary data.</text>
</comment>
<keyword evidence="3" id="KW-0963">Cytoplasm</keyword>
<evidence type="ECO:0000313" key="5">
    <source>
        <dbReference type="EMBL" id="MCM6776528.1"/>
    </source>
</evidence>
<evidence type="ECO:0000256" key="2">
    <source>
        <dbReference type="ARBA" id="ARBA00006411"/>
    </source>
</evidence>
<protein>
    <submittedName>
        <fullName evidence="5">ESX secretion-associated protein EspG</fullName>
    </submittedName>
</protein>
<evidence type="ECO:0000313" key="6">
    <source>
        <dbReference type="Proteomes" id="UP001139157"/>
    </source>
</evidence>
<comment type="subcellular location">
    <subcellularLocation>
        <location evidence="1">Cytoplasm</location>
    </subcellularLocation>
</comment>
<dbReference type="EMBL" id="JAMRXG010000010">
    <property type="protein sequence ID" value="MCM6776528.1"/>
    <property type="molecule type" value="Genomic_DNA"/>
</dbReference>
<dbReference type="Proteomes" id="UP001139157">
    <property type="component" value="Unassembled WGS sequence"/>
</dbReference>
<organism evidence="5 6">
    <name type="scientific">Nocardia pulmonis</name>
    <dbReference type="NCBI Taxonomy" id="2951408"/>
    <lineage>
        <taxon>Bacteria</taxon>
        <taxon>Bacillati</taxon>
        <taxon>Actinomycetota</taxon>
        <taxon>Actinomycetes</taxon>
        <taxon>Mycobacteriales</taxon>
        <taxon>Nocardiaceae</taxon>
        <taxon>Nocardia</taxon>
    </lineage>
</organism>
<dbReference type="AlphaFoldDB" id="A0A9X2IYM4"/>
<accession>A0A9X2IYM4</accession>
<dbReference type="Pfam" id="PF14011">
    <property type="entry name" value="ESX-1_EspG"/>
    <property type="match status" value="1"/>
</dbReference>
<keyword evidence="4" id="KW-0143">Chaperone</keyword>